<reference evidence="1 2" key="1">
    <citation type="submission" date="2019-12" db="EMBL/GenBank/DDBJ databases">
        <title>Comparative genomics gives insights into the taxonomy of the Azoarcus-Aromatoleum group and reveals separate origins of nif in the plant-associated Azoarcus and non-plant-associated Aromatoleum sub-groups.</title>
        <authorList>
            <person name="Lafos M."/>
            <person name="Maluk M."/>
            <person name="Batista M."/>
            <person name="Junghare M."/>
            <person name="Carmona M."/>
            <person name="Faoro H."/>
            <person name="Cruz L.M."/>
            <person name="Battistoni F."/>
            <person name="De Souza E."/>
            <person name="Pedrosa F."/>
            <person name="Chen W.-M."/>
            <person name="Poole P.S."/>
            <person name="Dixon R.A."/>
            <person name="James E.K."/>
        </authorList>
    </citation>
    <scope>NUCLEOTIDE SEQUENCE [LARGE SCALE GENOMIC DNA]</scope>
    <source>
        <strain evidence="1 2">ToN1</strain>
    </source>
</reference>
<evidence type="ECO:0000313" key="2">
    <source>
        <dbReference type="Proteomes" id="UP000652074"/>
    </source>
</evidence>
<name>A0ABX1MRG0_9RHOO</name>
<accession>A0ABX1MRG0</accession>
<comment type="caution">
    <text evidence="1">The sequence shown here is derived from an EMBL/GenBank/DDBJ whole genome shotgun (WGS) entry which is preliminary data.</text>
</comment>
<proteinExistence type="predicted"/>
<keyword evidence="2" id="KW-1185">Reference proteome</keyword>
<protein>
    <submittedName>
        <fullName evidence="1">Uncharacterized protein</fullName>
    </submittedName>
</protein>
<dbReference type="EMBL" id="WTVR01000045">
    <property type="protein sequence ID" value="NMF90544.1"/>
    <property type="molecule type" value="Genomic_DNA"/>
</dbReference>
<organism evidence="1 2">
    <name type="scientific">Aromatoleum petrolei</name>
    <dbReference type="NCBI Taxonomy" id="76116"/>
    <lineage>
        <taxon>Bacteria</taxon>
        <taxon>Pseudomonadati</taxon>
        <taxon>Pseudomonadota</taxon>
        <taxon>Betaproteobacteria</taxon>
        <taxon>Rhodocyclales</taxon>
        <taxon>Rhodocyclaceae</taxon>
        <taxon>Aromatoleum</taxon>
    </lineage>
</organism>
<evidence type="ECO:0000313" key="1">
    <source>
        <dbReference type="EMBL" id="NMF90544.1"/>
    </source>
</evidence>
<dbReference type="RefSeq" id="WP_169207880.1">
    <property type="nucleotide sequence ID" value="NZ_CP059560.1"/>
</dbReference>
<dbReference type="Proteomes" id="UP000652074">
    <property type="component" value="Unassembled WGS sequence"/>
</dbReference>
<sequence length="587" mass="64183">MATPSFLSPGFLSSSFLSPSLLAALALRPALTLLPRVPVEIRLHDPETRPDDPRRLNLFPGRALGEREFERLQAYVDDRIAPLLASLEPGIVEGLPCSFFGTGADTRVRVQTGLAVGAAGQLIRLFYPIDQAWTDLAAQAERDQDAPLRDGLFLVTLRSAVEPIDDPTAQEPCTRYEPDPLRERRIETVCLLGLQRIAGSPRIMAMPRSRAANRIGARLLRESPFREDSGAVPLGLVKVVGKLPVWFDPLAGRLLAEPDAAAHTLLAHTVAALEAWQREHRDPLPNVPTQTLAELLGLDYLPAAGPLPAALLRDPAGKTPTLAFLPADLQVELAPVPANTIEGVVADELSRGTVDLIHGLGERIRLLLAIPDLDYRRDLFDLPQRDTKLEDELFRRAEAATRAYQAWKAQWFALFHGLTAQQLQALRAPLLIAKAPPDPEQYRMKLVIDRAKTLPPASAPIMTTHVAATAGTPNLPEPYASHLADPHPAPEDYDVVPDTEPGDNGLFRQREDLRADIRHLEAALDKSFRLLEEVNDFLGLQRQQLDALTVSFSALAGGVPGDGLGAKLVRWTTKANFVPKASTENPT</sequence>
<gene>
    <name evidence="1" type="ORF">GPA26_18915</name>
</gene>